<proteinExistence type="predicted"/>
<evidence type="ECO:0000313" key="2">
    <source>
        <dbReference type="EMBL" id="KAK3283146.1"/>
    </source>
</evidence>
<dbReference type="EMBL" id="LGRX02003006">
    <property type="protein sequence ID" value="KAK3283146.1"/>
    <property type="molecule type" value="Genomic_DNA"/>
</dbReference>
<sequence length="142" mass="15523">VNIRPIAICDLLKSWSRGRLALEFQEGAQQVVLTDWGLLEPILDAMLSTSYAFASSIKLPSLQYESLAQGSEQVAVLVMSTHAEPTTEASTLRRWSLDVSPPKPEPKTSSNFIDLKSTELHLAQSCQLHKTSLRISSPGATS</sequence>
<comment type="caution">
    <text evidence="2">The sequence shown here is derived from an EMBL/GenBank/DDBJ whole genome shotgun (WGS) entry which is preliminary data.</text>
</comment>
<keyword evidence="3" id="KW-1185">Reference proteome</keyword>
<feature type="non-terminal residue" evidence="2">
    <location>
        <position position="1"/>
    </location>
</feature>
<organism evidence="2 3">
    <name type="scientific">Cymbomonas tetramitiformis</name>
    <dbReference type="NCBI Taxonomy" id="36881"/>
    <lineage>
        <taxon>Eukaryota</taxon>
        <taxon>Viridiplantae</taxon>
        <taxon>Chlorophyta</taxon>
        <taxon>Pyramimonadophyceae</taxon>
        <taxon>Pyramimonadales</taxon>
        <taxon>Pyramimonadaceae</taxon>
        <taxon>Cymbomonas</taxon>
    </lineage>
</organism>
<evidence type="ECO:0000256" key="1">
    <source>
        <dbReference type="SAM" id="MobiDB-lite"/>
    </source>
</evidence>
<evidence type="ECO:0000313" key="3">
    <source>
        <dbReference type="Proteomes" id="UP001190700"/>
    </source>
</evidence>
<feature type="region of interest" description="Disordered" evidence="1">
    <location>
        <begin position="89"/>
        <end position="111"/>
    </location>
</feature>
<name>A0AAE0GTD9_9CHLO</name>
<accession>A0AAE0GTD9</accession>
<protein>
    <submittedName>
        <fullName evidence="2">Uncharacterized protein</fullName>
    </submittedName>
</protein>
<dbReference type="Proteomes" id="UP001190700">
    <property type="component" value="Unassembled WGS sequence"/>
</dbReference>
<gene>
    <name evidence="2" type="ORF">CYMTET_9148</name>
</gene>
<dbReference type="AlphaFoldDB" id="A0AAE0GTD9"/>
<reference evidence="2 3" key="1">
    <citation type="journal article" date="2015" name="Genome Biol. Evol.">
        <title>Comparative Genomics of a Bacterivorous Green Alga Reveals Evolutionary Causalities and Consequences of Phago-Mixotrophic Mode of Nutrition.</title>
        <authorList>
            <person name="Burns J.A."/>
            <person name="Paasch A."/>
            <person name="Narechania A."/>
            <person name="Kim E."/>
        </authorList>
    </citation>
    <scope>NUCLEOTIDE SEQUENCE [LARGE SCALE GENOMIC DNA]</scope>
    <source>
        <strain evidence="2 3">PLY_AMNH</strain>
    </source>
</reference>